<reference evidence="3 4" key="1">
    <citation type="submission" date="2019-02" db="EMBL/GenBank/DDBJ databases">
        <title>Genomic Encyclopedia of Type Strains, Phase IV (KMG-IV): sequencing the most valuable type-strain genomes for metagenomic binning, comparative biology and taxonomic classification.</title>
        <authorList>
            <person name="Goeker M."/>
        </authorList>
    </citation>
    <scope>NUCLEOTIDE SEQUENCE [LARGE SCALE GENOMIC DNA]</scope>
    <source>
        <strain evidence="3 4">DSM 21223</strain>
    </source>
</reference>
<dbReference type="PROSITE" id="PS50887">
    <property type="entry name" value="GGDEF"/>
    <property type="match status" value="1"/>
</dbReference>
<dbReference type="Pfam" id="PF00990">
    <property type="entry name" value="GGDEF"/>
    <property type="match status" value="1"/>
</dbReference>
<dbReference type="InterPro" id="IPR043128">
    <property type="entry name" value="Rev_trsase/Diguanyl_cyclase"/>
</dbReference>
<dbReference type="CDD" id="cd01949">
    <property type="entry name" value="GGDEF"/>
    <property type="match status" value="1"/>
</dbReference>
<organism evidence="3 4">
    <name type="scientific">Azospira oryzae</name>
    <dbReference type="NCBI Taxonomy" id="146939"/>
    <lineage>
        <taxon>Bacteria</taxon>
        <taxon>Pseudomonadati</taxon>
        <taxon>Pseudomonadota</taxon>
        <taxon>Betaproteobacteria</taxon>
        <taxon>Rhodocyclales</taxon>
        <taxon>Rhodocyclaceae</taxon>
        <taxon>Azospira</taxon>
    </lineage>
</organism>
<dbReference type="SUPFAM" id="SSF141868">
    <property type="entry name" value="EAL domain-like"/>
    <property type="match status" value="1"/>
</dbReference>
<dbReference type="InterPro" id="IPR046342">
    <property type="entry name" value="CBS_dom_sf"/>
</dbReference>
<gene>
    <name evidence="3" type="ORF">EV678_0907</name>
</gene>
<dbReference type="NCBIfam" id="TIGR00254">
    <property type="entry name" value="GGDEF"/>
    <property type="match status" value="1"/>
</dbReference>
<dbReference type="SUPFAM" id="SSF55073">
    <property type="entry name" value="Nucleotide cyclase"/>
    <property type="match status" value="1"/>
</dbReference>
<dbReference type="CDD" id="cd01948">
    <property type="entry name" value="EAL"/>
    <property type="match status" value="1"/>
</dbReference>
<feature type="domain" description="GGDEF" evidence="2">
    <location>
        <begin position="481"/>
        <end position="632"/>
    </location>
</feature>
<keyword evidence="4" id="KW-1185">Reference proteome</keyword>
<dbReference type="PROSITE" id="PS50883">
    <property type="entry name" value="EAL"/>
    <property type="match status" value="1"/>
</dbReference>
<dbReference type="PANTHER" id="PTHR33121:SF76">
    <property type="entry name" value="SIGNALING PROTEIN"/>
    <property type="match status" value="1"/>
</dbReference>
<proteinExistence type="predicted"/>
<dbReference type="InterPro" id="IPR035919">
    <property type="entry name" value="EAL_sf"/>
</dbReference>
<dbReference type="SMART" id="SM00267">
    <property type="entry name" value="GGDEF"/>
    <property type="match status" value="1"/>
</dbReference>
<dbReference type="EMBL" id="SHKM01000001">
    <property type="protein sequence ID" value="RZT90096.1"/>
    <property type="molecule type" value="Genomic_DNA"/>
</dbReference>
<protein>
    <submittedName>
        <fullName evidence="3">Diguanylate cyclase/phosphodiesterase</fullName>
    </submittedName>
</protein>
<dbReference type="SUPFAM" id="SSF54631">
    <property type="entry name" value="CBS-domain pair"/>
    <property type="match status" value="1"/>
</dbReference>
<evidence type="ECO:0000259" key="1">
    <source>
        <dbReference type="PROSITE" id="PS50883"/>
    </source>
</evidence>
<evidence type="ECO:0000313" key="4">
    <source>
        <dbReference type="Proteomes" id="UP000292136"/>
    </source>
</evidence>
<dbReference type="PANTHER" id="PTHR33121">
    <property type="entry name" value="CYCLIC DI-GMP PHOSPHODIESTERASE PDEF"/>
    <property type="match status" value="1"/>
</dbReference>
<dbReference type="Gene3D" id="3.30.70.270">
    <property type="match status" value="1"/>
</dbReference>
<sequence>MALPLFFVLRHRHVTSPAYSGDPASLVEKTMTAASLLERLALNFRAHSLPGAEEADILLELIREGRLTPVFQPILDYRGQSYMGFEGLIRGPIDSPLHTPAALFELARRLDLTMELERACRIAIFRAFAQLNLPGNLFVNVSPGCLKDPEFRNGETQGLLRELGLSPSRIIIELTENQQIEDFADLHDALMHYRGQGYRIAIDDLGEGFSNLRLWSELRPEYVKIDRHFIQGIADDALKFKLVSSMHEIAETCGAYIIAEGIETEADFTTVRDLGIACGQGFFIARPAPTPRTLPESDTLAALKNRQIAIFPNAGGAGGSTARALSHFIEPIAPDACNDMVYQRFEDNPELHVLPVVHQGQPLGLINRHNLIDRFARPFRRELYGKKPCTLFMDPAPLVVDQNLSVQEVGLMIARAAKHYLYDGFVITDQGSYVGVGSGQDLMAMITEMQISAARYANPLTQLPGNVPINEHAERLLESQTAFAACYYDIDNFKPFNDAYGYRKGDDVIQMLGLLMAEVADPRLDFIGHIGGDDFIILFQSPDWEERCARALRLFDQRMPTLVAPEDLARGGFVGEDRKGRTVFNPLPSLSIGALRVEPGLFSSHHEVAAAASMAKKQAKRQAGSTLFIERRRPGLAAAAAI</sequence>
<comment type="caution">
    <text evidence="3">The sequence shown here is derived from an EMBL/GenBank/DDBJ whole genome shotgun (WGS) entry which is preliminary data.</text>
</comment>
<evidence type="ECO:0000259" key="2">
    <source>
        <dbReference type="PROSITE" id="PS50887"/>
    </source>
</evidence>
<evidence type="ECO:0000313" key="3">
    <source>
        <dbReference type="EMBL" id="RZT90096.1"/>
    </source>
</evidence>
<dbReference type="InterPro" id="IPR029787">
    <property type="entry name" value="Nucleotide_cyclase"/>
</dbReference>
<dbReference type="CDD" id="cd04598">
    <property type="entry name" value="CBS_pair_GGDEF_EAL"/>
    <property type="match status" value="1"/>
</dbReference>
<accession>A0ABY0IR87</accession>
<name>A0ABY0IR87_9RHOO</name>
<feature type="domain" description="EAL" evidence="1">
    <location>
        <begin position="51"/>
        <end position="301"/>
    </location>
</feature>
<dbReference type="Gene3D" id="3.20.20.450">
    <property type="entry name" value="EAL domain"/>
    <property type="match status" value="1"/>
</dbReference>
<dbReference type="Proteomes" id="UP000292136">
    <property type="component" value="Unassembled WGS sequence"/>
</dbReference>
<dbReference type="InterPro" id="IPR050706">
    <property type="entry name" value="Cyclic-di-GMP_PDE-like"/>
</dbReference>
<dbReference type="SMART" id="SM00052">
    <property type="entry name" value="EAL"/>
    <property type="match status" value="1"/>
</dbReference>
<dbReference type="InterPro" id="IPR000160">
    <property type="entry name" value="GGDEF_dom"/>
</dbReference>
<dbReference type="RefSeq" id="WP_130458652.1">
    <property type="nucleotide sequence ID" value="NZ_SHKM01000001.1"/>
</dbReference>
<dbReference type="InterPro" id="IPR001633">
    <property type="entry name" value="EAL_dom"/>
</dbReference>
<dbReference type="Pfam" id="PF00563">
    <property type="entry name" value="EAL"/>
    <property type="match status" value="1"/>
</dbReference>